<keyword evidence="12 13" id="KW-0472">Membrane</keyword>
<evidence type="ECO:0000256" key="10">
    <source>
        <dbReference type="ARBA" id="ARBA00023004"/>
    </source>
</evidence>
<keyword evidence="3" id="KW-0285">Flavoprotein</keyword>
<dbReference type="AlphaFoldDB" id="A0A2S6MXR4"/>
<comment type="cofactor">
    <cofactor evidence="1">
        <name>FAD</name>
        <dbReference type="ChEBI" id="CHEBI:57692"/>
    </cofactor>
</comment>
<dbReference type="OrthoDB" id="9806195at2"/>
<dbReference type="PANTHER" id="PTHR47354:SF8">
    <property type="entry name" value="1,2-PHENYLACETYL-COA EPOXIDASE, SUBUNIT E"/>
    <property type="match status" value="1"/>
</dbReference>
<dbReference type="GO" id="GO:0016491">
    <property type="term" value="F:oxidoreductase activity"/>
    <property type="evidence" value="ECO:0007669"/>
    <property type="project" value="UniProtKB-KW"/>
</dbReference>
<comment type="subcellular location">
    <subcellularLocation>
        <location evidence="2">Membrane</location>
        <topology evidence="2">Multi-pass membrane protein</topology>
    </subcellularLocation>
</comment>
<protein>
    <submittedName>
        <fullName evidence="15">Oxidoreductase</fullName>
    </submittedName>
</protein>
<evidence type="ECO:0000256" key="9">
    <source>
        <dbReference type="ARBA" id="ARBA00023002"/>
    </source>
</evidence>
<evidence type="ECO:0000256" key="1">
    <source>
        <dbReference type="ARBA" id="ARBA00001974"/>
    </source>
</evidence>
<dbReference type="InterPro" id="IPR013112">
    <property type="entry name" value="FAD-bd_8"/>
</dbReference>
<sequence length="421" mass="45536">MASVMSALRPLAIPLLALAVPLGFAVWAFPEGLSGIRTAAIVAGWLGCGLLLVSLLLMLREPRLAAWLGGLERMYLWHHRTGVVAYMLLLAHPLLLAANAFADSPARAWETLAPAAESWPVWSGWLALVLLMLGLALTFMRRLPYRAWRWLHAALGAAVLIGLYHLILLGIDEPVAPILTVAALILGWRAVRGDWGLAARPYVVASAHRVAEGVVEIALRPLGDPLVVAPGQFILTAFFKGPDFRGCGEFHPFTVSAVEPDDVLRIGVKALGDCTRRIQSIGPGVAARVLGGFGSFLAEPHATRQFWFAGGIGVTPFLGLLRNGGLIAPTTLLYLYHTEDDAAFLPELRAIAAATPLLTLQAVATARGRPDLDRLLPDAPHLIGCECYLCGPPSLVARLKRILRQRGVTPRHIHFENFDLR</sequence>
<dbReference type="InterPro" id="IPR017938">
    <property type="entry name" value="Riboflavin_synthase-like_b-brl"/>
</dbReference>
<feature type="transmembrane region" description="Helical" evidence="13">
    <location>
        <begin position="38"/>
        <end position="59"/>
    </location>
</feature>
<evidence type="ECO:0000256" key="3">
    <source>
        <dbReference type="ARBA" id="ARBA00022630"/>
    </source>
</evidence>
<dbReference type="GO" id="GO:0016020">
    <property type="term" value="C:membrane"/>
    <property type="evidence" value="ECO:0007669"/>
    <property type="project" value="UniProtKB-SubCell"/>
</dbReference>
<dbReference type="InterPro" id="IPR039261">
    <property type="entry name" value="FNR_nucleotide-bd"/>
</dbReference>
<evidence type="ECO:0000256" key="4">
    <source>
        <dbReference type="ARBA" id="ARBA00022692"/>
    </source>
</evidence>
<evidence type="ECO:0000313" key="15">
    <source>
        <dbReference type="EMBL" id="PPQ27155.1"/>
    </source>
</evidence>
<dbReference type="InterPro" id="IPR050415">
    <property type="entry name" value="MRET"/>
</dbReference>
<evidence type="ECO:0000256" key="2">
    <source>
        <dbReference type="ARBA" id="ARBA00004141"/>
    </source>
</evidence>
<keyword evidence="10" id="KW-0408">Iron</keyword>
<keyword evidence="16" id="KW-1185">Reference proteome</keyword>
<name>A0A2S6MXR4_RHOGL</name>
<evidence type="ECO:0000256" key="8">
    <source>
        <dbReference type="ARBA" id="ARBA00022989"/>
    </source>
</evidence>
<dbReference type="Pfam" id="PF01794">
    <property type="entry name" value="Ferric_reduct"/>
    <property type="match status" value="1"/>
</dbReference>
<evidence type="ECO:0000256" key="6">
    <source>
        <dbReference type="ARBA" id="ARBA00022723"/>
    </source>
</evidence>
<keyword evidence="6" id="KW-0479">Metal-binding</keyword>
<feature type="transmembrane region" description="Helical" evidence="13">
    <location>
        <begin position="83"/>
        <end position="102"/>
    </location>
</feature>
<dbReference type="Pfam" id="PF08022">
    <property type="entry name" value="FAD_binding_8"/>
    <property type="match status" value="1"/>
</dbReference>
<gene>
    <name evidence="15" type="ORF">CCS01_27965</name>
</gene>
<accession>A0A2S6MXR4</accession>
<evidence type="ECO:0000256" key="5">
    <source>
        <dbReference type="ARBA" id="ARBA00022714"/>
    </source>
</evidence>
<dbReference type="SUPFAM" id="SSF63380">
    <property type="entry name" value="Riboflavin synthase domain-like"/>
    <property type="match status" value="1"/>
</dbReference>
<dbReference type="PROSITE" id="PS51384">
    <property type="entry name" value="FAD_FR"/>
    <property type="match status" value="1"/>
</dbReference>
<comment type="caution">
    <text evidence="15">The sequence shown here is derived from an EMBL/GenBank/DDBJ whole genome shotgun (WGS) entry which is preliminary data.</text>
</comment>
<dbReference type="SUPFAM" id="SSF52343">
    <property type="entry name" value="Ferredoxin reductase-like, C-terminal NADP-linked domain"/>
    <property type="match status" value="1"/>
</dbReference>
<proteinExistence type="predicted"/>
<reference evidence="15 16" key="1">
    <citation type="journal article" date="2018" name="Arch. Microbiol.">
        <title>New insights into the metabolic potential of the phototrophic purple bacterium Rhodopila globiformis DSM 161(T) from its draft genome sequence and evidence for a vanadium-dependent nitrogenase.</title>
        <authorList>
            <person name="Imhoff J.F."/>
            <person name="Rahn T."/>
            <person name="Kunzel S."/>
            <person name="Neulinger S.C."/>
        </authorList>
    </citation>
    <scope>NUCLEOTIDE SEQUENCE [LARGE SCALE GENOMIC DNA]</scope>
    <source>
        <strain evidence="15 16">DSM 161</strain>
    </source>
</reference>
<dbReference type="GO" id="GO:0050660">
    <property type="term" value="F:flavin adenine dinucleotide binding"/>
    <property type="evidence" value="ECO:0007669"/>
    <property type="project" value="TreeGrafter"/>
</dbReference>
<dbReference type="PANTHER" id="PTHR47354">
    <property type="entry name" value="NADH OXIDOREDUCTASE HCR"/>
    <property type="match status" value="1"/>
</dbReference>
<dbReference type="InterPro" id="IPR017927">
    <property type="entry name" value="FAD-bd_FR_type"/>
</dbReference>
<keyword evidence="8 13" id="KW-1133">Transmembrane helix</keyword>
<evidence type="ECO:0000256" key="13">
    <source>
        <dbReference type="SAM" id="Phobius"/>
    </source>
</evidence>
<dbReference type="GO" id="GO:0046872">
    <property type="term" value="F:metal ion binding"/>
    <property type="evidence" value="ECO:0007669"/>
    <property type="project" value="UniProtKB-KW"/>
</dbReference>
<keyword evidence="7" id="KW-0274">FAD</keyword>
<evidence type="ECO:0000256" key="12">
    <source>
        <dbReference type="ARBA" id="ARBA00023136"/>
    </source>
</evidence>
<keyword evidence="11" id="KW-0411">Iron-sulfur</keyword>
<organism evidence="15 16">
    <name type="scientific">Rhodopila globiformis</name>
    <name type="common">Rhodopseudomonas globiformis</name>
    <dbReference type="NCBI Taxonomy" id="1071"/>
    <lineage>
        <taxon>Bacteria</taxon>
        <taxon>Pseudomonadati</taxon>
        <taxon>Pseudomonadota</taxon>
        <taxon>Alphaproteobacteria</taxon>
        <taxon>Acetobacterales</taxon>
        <taxon>Acetobacteraceae</taxon>
        <taxon>Rhodopila</taxon>
    </lineage>
</organism>
<dbReference type="Proteomes" id="UP000239724">
    <property type="component" value="Unassembled WGS sequence"/>
</dbReference>
<dbReference type="InterPro" id="IPR013130">
    <property type="entry name" value="Fe3_Rdtase_TM_dom"/>
</dbReference>
<dbReference type="EMBL" id="NHRY01000261">
    <property type="protein sequence ID" value="PPQ27155.1"/>
    <property type="molecule type" value="Genomic_DNA"/>
</dbReference>
<evidence type="ECO:0000313" key="16">
    <source>
        <dbReference type="Proteomes" id="UP000239724"/>
    </source>
</evidence>
<evidence type="ECO:0000256" key="7">
    <source>
        <dbReference type="ARBA" id="ARBA00022827"/>
    </source>
</evidence>
<keyword evidence="4 13" id="KW-0812">Transmembrane</keyword>
<keyword evidence="9" id="KW-0560">Oxidoreductase</keyword>
<dbReference type="Gene3D" id="3.40.50.80">
    <property type="entry name" value="Nucleotide-binding domain of ferredoxin-NADP reductase (FNR) module"/>
    <property type="match status" value="1"/>
</dbReference>
<dbReference type="RefSeq" id="WP_104522121.1">
    <property type="nucleotide sequence ID" value="NZ_NHRY01000261.1"/>
</dbReference>
<feature type="domain" description="FAD-binding FR-type" evidence="14">
    <location>
        <begin position="197"/>
        <end position="299"/>
    </location>
</feature>
<keyword evidence="5" id="KW-0001">2Fe-2S</keyword>
<feature type="transmembrane region" description="Helical" evidence="13">
    <location>
        <begin position="122"/>
        <end position="140"/>
    </location>
</feature>
<evidence type="ECO:0000259" key="14">
    <source>
        <dbReference type="PROSITE" id="PS51384"/>
    </source>
</evidence>
<feature type="transmembrane region" description="Helical" evidence="13">
    <location>
        <begin position="147"/>
        <end position="168"/>
    </location>
</feature>
<evidence type="ECO:0000256" key="11">
    <source>
        <dbReference type="ARBA" id="ARBA00023014"/>
    </source>
</evidence>
<dbReference type="GO" id="GO:0051537">
    <property type="term" value="F:2 iron, 2 sulfur cluster binding"/>
    <property type="evidence" value="ECO:0007669"/>
    <property type="project" value="UniProtKB-KW"/>
</dbReference>